<dbReference type="AlphaFoldDB" id="A0A317P0E9"/>
<proteinExistence type="predicted"/>
<comment type="caution">
    <text evidence="3">The sequence shown here is derived from an EMBL/GenBank/DDBJ whole genome shotgun (WGS) entry which is preliminary data.</text>
</comment>
<sequence length="404" mass="44136">MTAGTRSSAPPSGRRLAEVDILRGFALFGILITNAIVATTLWSVVGTRDKPVSVFDGTVDQVVRASVDALFTGRFYLLFAFLFGYSFTLQIAAAERAGVAPTRRLLRRCGALFLIGLLHVYFLWIGDILTLYAVLCLLLIALRKKKARTAIVTAIVLYTLWSVWAFLPGSEVGILGLGEFFDLPKLSADYTGGFADTFAAQTAIAPIWLFLIWFSQGLPSLAMFLLGMTAGNRKLFEDPETLRRWSSRAMLIGFGLGVPISAMTFGQLMHWWDPPLLHGAQYLVAPAMTFAYLAAILRLVHLPRTGRYLGLLAPAGRMAATNYIGQSVVLMIVYTGYGFALADDLPPLAVIGVALLTFAAQLALSAWWLRGHAYGPVEWVLRAATYRTIPAWRRPAEPVAVQGG</sequence>
<feature type="transmembrane region" description="Helical" evidence="1">
    <location>
        <begin position="320"/>
        <end position="342"/>
    </location>
</feature>
<keyword evidence="1" id="KW-0812">Transmembrane</keyword>
<feature type="transmembrane region" description="Helical" evidence="1">
    <location>
        <begin position="348"/>
        <end position="369"/>
    </location>
</feature>
<feature type="transmembrane region" description="Helical" evidence="1">
    <location>
        <begin position="280"/>
        <end position="300"/>
    </location>
</feature>
<feature type="transmembrane region" description="Helical" evidence="1">
    <location>
        <begin position="75"/>
        <end position="93"/>
    </location>
</feature>
<dbReference type="RefSeq" id="WP_110035355.1">
    <property type="nucleotide sequence ID" value="NZ_QGTL01000001.1"/>
</dbReference>
<accession>A0A317P0E9</accession>
<reference evidence="3 4" key="1">
    <citation type="submission" date="2018-05" db="EMBL/GenBank/DDBJ databases">
        <title>Genomic Encyclopedia of Type Strains, Phase IV (KMG-IV): sequencing the most valuable type-strain genomes for metagenomic binning, comparative biology and taxonomic classification.</title>
        <authorList>
            <person name="Goeker M."/>
        </authorList>
    </citation>
    <scope>NUCLEOTIDE SEQUENCE [LARGE SCALE GENOMIC DNA]</scope>
    <source>
        <strain evidence="3 4">DSM 44717</strain>
    </source>
</reference>
<dbReference type="Pfam" id="PF04235">
    <property type="entry name" value="DUF418"/>
    <property type="match status" value="1"/>
</dbReference>
<evidence type="ECO:0000259" key="2">
    <source>
        <dbReference type="Pfam" id="PF04235"/>
    </source>
</evidence>
<gene>
    <name evidence="3" type="ORF">DFR69_10139</name>
</gene>
<keyword evidence="4" id="KW-1185">Reference proteome</keyword>
<protein>
    <recommendedName>
        <fullName evidence="2">DUF418 domain-containing protein</fullName>
    </recommendedName>
</protein>
<feature type="transmembrane region" description="Helical" evidence="1">
    <location>
        <begin position="128"/>
        <end position="143"/>
    </location>
</feature>
<organism evidence="3 4">
    <name type="scientific">Nocardia neocaledoniensis</name>
    <dbReference type="NCBI Taxonomy" id="236511"/>
    <lineage>
        <taxon>Bacteria</taxon>
        <taxon>Bacillati</taxon>
        <taxon>Actinomycetota</taxon>
        <taxon>Actinomycetes</taxon>
        <taxon>Mycobacteriales</taxon>
        <taxon>Nocardiaceae</taxon>
        <taxon>Nocardia</taxon>
    </lineage>
</organism>
<evidence type="ECO:0000313" key="4">
    <source>
        <dbReference type="Proteomes" id="UP000246410"/>
    </source>
</evidence>
<keyword evidence="1" id="KW-1133">Transmembrane helix</keyword>
<dbReference type="Proteomes" id="UP000246410">
    <property type="component" value="Unassembled WGS sequence"/>
</dbReference>
<dbReference type="EMBL" id="QGTL01000001">
    <property type="protein sequence ID" value="PWV80703.1"/>
    <property type="molecule type" value="Genomic_DNA"/>
</dbReference>
<name>A0A317P0E9_9NOCA</name>
<feature type="domain" description="DUF418" evidence="2">
    <location>
        <begin position="231"/>
        <end position="387"/>
    </location>
</feature>
<feature type="transmembrane region" description="Helical" evidence="1">
    <location>
        <begin position="249"/>
        <end position="268"/>
    </location>
</feature>
<evidence type="ECO:0000256" key="1">
    <source>
        <dbReference type="SAM" id="Phobius"/>
    </source>
</evidence>
<keyword evidence="1" id="KW-0472">Membrane</keyword>
<feature type="transmembrane region" description="Helical" evidence="1">
    <location>
        <begin position="21"/>
        <end position="45"/>
    </location>
</feature>
<feature type="transmembrane region" description="Helical" evidence="1">
    <location>
        <begin position="207"/>
        <end position="228"/>
    </location>
</feature>
<dbReference type="InterPro" id="IPR007349">
    <property type="entry name" value="DUF418"/>
</dbReference>
<evidence type="ECO:0000313" key="3">
    <source>
        <dbReference type="EMBL" id="PWV80703.1"/>
    </source>
</evidence>
<dbReference type="PANTHER" id="PTHR30590">
    <property type="entry name" value="INNER MEMBRANE PROTEIN"/>
    <property type="match status" value="1"/>
</dbReference>
<dbReference type="InterPro" id="IPR052529">
    <property type="entry name" value="Bact_Transport_Assoc"/>
</dbReference>
<dbReference type="PANTHER" id="PTHR30590:SF2">
    <property type="entry name" value="INNER MEMBRANE PROTEIN"/>
    <property type="match status" value="1"/>
</dbReference>
<feature type="transmembrane region" description="Helical" evidence="1">
    <location>
        <begin position="150"/>
        <end position="167"/>
    </location>
</feature>